<dbReference type="OrthoDB" id="4082200at2"/>
<dbReference type="RefSeq" id="WP_121889960.1">
    <property type="nucleotide sequence ID" value="NZ_PENI01000008.1"/>
</dbReference>
<dbReference type="Proteomes" id="UP000270471">
    <property type="component" value="Unassembled WGS sequence"/>
</dbReference>
<sequence length="185" mass="19890">MPFGRGNRKQLRSITDQLTQITTGLAALERRVTGQQYTLDQMQHDTKAQPAHPNGQEPDLDTLRAAAGVSAAVLHAHRDTWEFVVKHAGADQHFHVPGKVREAAGVVIVHVSGPSLVAILTSLGQVKQDPAVGIGTQALAHHLHQRISRIVKGIAADPVSGDQGRPAVIRIDDRPKPPENDAARP</sequence>
<feature type="region of interest" description="Disordered" evidence="1">
    <location>
        <begin position="158"/>
        <end position="185"/>
    </location>
</feature>
<accession>A0A3M0I712</accession>
<proteinExistence type="predicted"/>
<evidence type="ECO:0000313" key="2">
    <source>
        <dbReference type="EMBL" id="RMB84987.1"/>
    </source>
</evidence>
<evidence type="ECO:0000256" key="1">
    <source>
        <dbReference type="SAM" id="MobiDB-lite"/>
    </source>
</evidence>
<feature type="compositionally biased region" description="Basic and acidic residues" evidence="1">
    <location>
        <begin position="170"/>
        <end position="185"/>
    </location>
</feature>
<dbReference type="AlphaFoldDB" id="A0A3M0I712"/>
<reference evidence="2 3" key="1">
    <citation type="submission" date="2017-11" db="EMBL/GenBank/DDBJ databases">
        <title>Draft genome of actinobacteria isolated from guarana (Paullinia cupana (Mart.) Ducke.</title>
        <authorList>
            <person name="Siqueira K.A."/>
            <person name="Liotti R.G."/>
            <person name="Mendes T.A.O."/>
            <person name="Soares M.A."/>
        </authorList>
    </citation>
    <scope>NUCLEOTIDE SEQUENCE [LARGE SCALE GENOMIC DNA]</scope>
    <source>
        <strain evidence="2 3">193</strain>
    </source>
</reference>
<protein>
    <submittedName>
        <fullName evidence="2">Uncharacterized protein</fullName>
    </submittedName>
</protein>
<organism evidence="2 3">
    <name type="scientific">Streptomyces shenzhenensis</name>
    <dbReference type="NCBI Taxonomy" id="943815"/>
    <lineage>
        <taxon>Bacteria</taxon>
        <taxon>Bacillati</taxon>
        <taxon>Actinomycetota</taxon>
        <taxon>Actinomycetes</taxon>
        <taxon>Kitasatosporales</taxon>
        <taxon>Streptomycetaceae</taxon>
        <taxon>Streptomyces</taxon>
    </lineage>
</organism>
<comment type="caution">
    <text evidence="2">The sequence shown here is derived from an EMBL/GenBank/DDBJ whole genome shotgun (WGS) entry which is preliminary data.</text>
</comment>
<dbReference type="EMBL" id="PENI01000008">
    <property type="protein sequence ID" value="RMB84987.1"/>
    <property type="molecule type" value="Genomic_DNA"/>
</dbReference>
<name>A0A3M0I712_9ACTN</name>
<evidence type="ECO:0000313" key="3">
    <source>
        <dbReference type="Proteomes" id="UP000270471"/>
    </source>
</evidence>
<keyword evidence="3" id="KW-1185">Reference proteome</keyword>
<gene>
    <name evidence="2" type="ORF">CTZ28_15295</name>
</gene>